<protein>
    <recommendedName>
        <fullName evidence="4">Small ribosomal subunit protein mS38</fullName>
    </recommendedName>
</protein>
<dbReference type="PANTHER" id="PTHR32035:SF3">
    <property type="entry name" value="SMALL RIBOSOMAL SUBUNIT PROTEIN MS38"/>
    <property type="match status" value="1"/>
</dbReference>
<reference evidence="7 8" key="1">
    <citation type="journal article" date="2013" name="PLoS Genet.">
        <title>Distinctive expansion of potential virulence genes in the genome of the oomycete fish pathogen Saprolegnia parasitica.</title>
        <authorList>
            <person name="Jiang R.H."/>
            <person name="de Bruijn I."/>
            <person name="Haas B.J."/>
            <person name="Belmonte R."/>
            <person name="Lobach L."/>
            <person name="Christie J."/>
            <person name="van den Ackerveken G."/>
            <person name="Bottin A."/>
            <person name="Bulone V."/>
            <person name="Diaz-Moreno S.M."/>
            <person name="Dumas B."/>
            <person name="Fan L."/>
            <person name="Gaulin E."/>
            <person name="Govers F."/>
            <person name="Grenville-Briggs L.J."/>
            <person name="Horner N.R."/>
            <person name="Levin J.Z."/>
            <person name="Mammella M."/>
            <person name="Meijer H.J."/>
            <person name="Morris P."/>
            <person name="Nusbaum C."/>
            <person name="Oome S."/>
            <person name="Phillips A.J."/>
            <person name="van Rooyen D."/>
            <person name="Rzeszutek E."/>
            <person name="Saraiva M."/>
            <person name="Secombes C.J."/>
            <person name="Seidl M.F."/>
            <person name="Snel B."/>
            <person name="Stassen J.H."/>
            <person name="Sykes S."/>
            <person name="Tripathy S."/>
            <person name="van den Berg H."/>
            <person name="Vega-Arreguin J.C."/>
            <person name="Wawra S."/>
            <person name="Young S.K."/>
            <person name="Zeng Q."/>
            <person name="Dieguez-Uribeondo J."/>
            <person name="Russ C."/>
            <person name="Tyler B.M."/>
            <person name="van West P."/>
        </authorList>
    </citation>
    <scope>NUCLEOTIDE SEQUENCE [LARGE SCALE GENOMIC DNA]</scope>
    <source>
        <strain evidence="7 8">CBS 223.65</strain>
    </source>
</reference>
<dbReference type="RefSeq" id="XP_012200882.1">
    <property type="nucleotide sequence ID" value="XM_012345492.1"/>
</dbReference>
<evidence type="ECO:0000256" key="3">
    <source>
        <dbReference type="ARBA" id="ARBA00035647"/>
    </source>
</evidence>
<dbReference type="GO" id="GO:0005739">
    <property type="term" value="C:mitochondrion"/>
    <property type="evidence" value="ECO:0007669"/>
    <property type="project" value="UniProtKB-SubCell"/>
</dbReference>
<evidence type="ECO:0000256" key="4">
    <source>
        <dbReference type="ARBA" id="ARBA00035682"/>
    </source>
</evidence>
<evidence type="ECO:0000256" key="5">
    <source>
        <dbReference type="SAM" id="MobiDB-lite"/>
    </source>
</evidence>
<feature type="domain" description="Ribosomal protein mS38 C-terminal" evidence="6">
    <location>
        <begin position="89"/>
        <end position="120"/>
    </location>
</feature>
<evidence type="ECO:0000313" key="7">
    <source>
        <dbReference type="EMBL" id="KDO28442.1"/>
    </source>
</evidence>
<proteinExistence type="inferred from homology"/>
<name>A0A067CNP6_SAPPC</name>
<dbReference type="OMA" id="HEMLLHV"/>
<evidence type="ECO:0000256" key="2">
    <source>
        <dbReference type="ARBA" id="ARBA00023128"/>
    </source>
</evidence>
<gene>
    <name evidence="7" type="ORF">SPRG_06680</name>
</gene>
<evidence type="ECO:0000256" key="1">
    <source>
        <dbReference type="ARBA" id="ARBA00004173"/>
    </source>
</evidence>
<evidence type="ECO:0000313" key="8">
    <source>
        <dbReference type="Proteomes" id="UP000030745"/>
    </source>
</evidence>
<dbReference type="SMART" id="SM01155">
    <property type="entry name" value="DUF1713"/>
    <property type="match status" value="1"/>
</dbReference>
<keyword evidence="2" id="KW-0496">Mitochondrion</keyword>
<dbReference type="Proteomes" id="UP000030745">
    <property type="component" value="Unassembled WGS sequence"/>
</dbReference>
<accession>A0A067CNP6</accession>
<dbReference type="InterPro" id="IPR013177">
    <property type="entry name" value="Ribosomal_mS38_C"/>
</dbReference>
<dbReference type="PANTHER" id="PTHR32035">
    <property type="entry name" value="AURORA KINASE A-INTERACTING PROTEIN"/>
    <property type="match status" value="1"/>
</dbReference>
<dbReference type="OrthoDB" id="71326at2759"/>
<comment type="subcellular location">
    <subcellularLocation>
        <location evidence="1">Mitochondrion</location>
    </subcellularLocation>
</comment>
<dbReference type="AlphaFoldDB" id="A0A067CNP6"/>
<organism evidence="7 8">
    <name type="scientific">Saprolegnia parasitica (strain CBS 223.65)</name>
    <dbReference type="NCBI Taxonomy" id="695850"/>
    <lineage>
        <taxon>Eukaryota</taxon>
        <taxon>Sar</taxon>
        <taxon>Stramenopiles</taxon>
        <taxon>Oomycota</taxon>
        <taxon>Saprolegniomycetes</taxon>
        <taxon>Saprolegniales</taxon>
        <taxon>Saprolegniaceae</taxon>
        <taxon>Saprolegnia</taxon>
    </lineage>
</organism>
<dbReference type="KEGG" id="spar:SPRG_06680"/>
<dbReference type="EMBL" id="KK583211">
    <property type="protein sequence ID" value="KDO28442.1"/>
    <property type="molecule type" value="Genomic_DNA"/>
</dbReference>
<sequence length="120" mass="13426">MNSVVRVLGRLGATKAAPPARLLSGVARQGPSMDTLWNVGSFPIMATAKPAMMLSTHEMLLHVSNPALDVFYPSPSELITDMGHQVEYHADSVLKKRRKKMNKHKHKKRVKALRDRTKKN</sequence>
<feature type="region of interest" description="Disordered" evidence="5">
    <location>
        <begin position="96"/>
        <end position="120"/>
    </location>
</feature>
<evidence type="ECO:0000259" key="6">
    <source>
        <dbReference type="SMART" id="SM01155"/>
    </source>
</evidence>
<dbReference type="Pfam" id="PF08213">
    <property type="entry name" value="COX24_C"/>
    <property type="match status" value="1"/>
</dbReference>
<dbReference type="VEuPathDB" id="FungiDB:SPRG_06680"/>
<comment type="similarity">
    <text evidence="3">Belongs to the mitochondrion-specific ribosomal protein mS38 family.</text>
</comment>
<keyword evidence="8" id="KW-1185">Reference proteome</keyword>
<dbReference type="GeneID" id="24129013"/>